<dbReference type="Proteomes" id="UP000053283">
    <property type="component" value="Unassembled WGS sequence"/>
</dbReference>
<organism evidence="1 2">
    <name type="scientific">Nipponia nippon</name>
    <name type="common">Crested ibis</name>
    <name type="synonym">Ibis nippon</name>
    <dbReference type="NCBI Taxonomy" id="128390"/>
    <lineage>
        <taxon>Eukaryota</taxon>
        <taxon>Metazoa</taxon>
        <taxon>Chordata</taxon>
        <taxon>Craniata</taxon>
        <taxon>Vertebrata</taxon>
        <taxon>Euteleostomi</taxon>
        <taxon>Archelosauria</taxon>
        <taxon>Archosauria</taxon>
        <taxon>Dinosauria</taxon>
        <taxon>Saurischia</taxon>
        <taxon>Theropoda</taxon>
        <taxon>Coelurosauria</taxon>
        <taxon>Aves</taxon>
        <taxon>Neognathae</taxon>
        <taxon>Neoaves</taxon>
        <taxon>Aequornithes</taxon>
        <taxon>Pelecaniformes</taxon>
        <taxon>Threskiornithidae</taxon>
        <taxon>Nipponia</taxon>
    </lineage>
</organism>
<feature type="non-terminal residue" evidence="1">
    <location>
        <position position="49"/>
    </location>
</feature>
<reference evidence="1 2" key="1">
    <citation type="submission" date="2014-04" db="EMBL/GenBank/DDBJ databases">
        <title>Genome evolution of avian class.</title>
        <authorList>
            <person name="Zhang G."/>
            <person name="Li C."/>
        </authorList>
    </citation>
    <scope>NUCLEOTIDE SEQUENCE [LARGE SCALE GENOMIC DNA]</scope>
    <source>
        <strain evidence="1">BGI_Y956</strain>
    </source>
</reference>
<dbReference type="AlphaFoldDB" id="A0A091W350"/>
<evidence type="ECO:0000313" key="2">
    <source>
        <dbReference type="Proteomes" id="UP000053283"/>
    </source>
</evidence>
<feature type="non-terminal residue" evidence="1">
    <location>
        <position position="1"/>
    </location>
</feature>
<proteinExistence type="predicted"/>
<dbReference type="EMBL" id="KL411540">
    <property type="protein sequence ID" value="KFR09223.1"/>
    <property type="molecule type" value="Genomic_DNA"/>
</dbReference>
<gene>
    <name evidence="1" type="ORF">Y956_11896</name>
</gene>
<name>A0A091W350_NIPNI</name>
<evidence type="ECO:0000313" key="1">
    <source>
        <dbReference type="EMBL" id="KFR09223.1"/>
    </source>
</evidence>
<keyword evidence="2" id="KW-1185">Reference proteome</keyword>
<sequence length="49" mass="5819">QGRFGLDIRKRFFAQRVVEHWNRLPQEVVTAPSLTTFKKHSDNALRHMV</sequence>
<accession>A0A091W350</accession>
<protein>
    <submittedName>
        <fullName evidence="1">Uncharacterized protein</fullName>
    </submittedName>
</protein>